<dbReference type="Proteomes" id="UP000199394">
    <property type="component" value="Unassembled WGS sequence"/>
</dbReference>
<name>A0A1H4DE77_9FIRM</name>
<organism evidence="2 3">
    <name type="scientific">Eubacterium aggregans</name>
    <dbReference type="NCBI Taxonomy" id="81409"/>
    <lineage>
        <taxon>Bacteria</taxon>
        <taxon>Bacillati</taxon>
        <taxon>Bacillota</taxon>
        <taxon>Clostridia</taxon>
        <taxon>Eubacteriales</taxon>
        <taxon>Eubacteriaceae</taxon>
        <taxon>Eubacterium</taxon>
    </lineage>
</organism>
<dbReference type="STRING" id="81409.SAMN04515656_12317"/>
<evidence type="ECO:0000256" key="1">
    <source>
        <dbReference type="SAM" id="Phobius"/>
    </source>
</evidence>
<keyword evidence="3" id="KW-1185">Reference proteome</keyword>
<feature type="transmembrane region" description="Helical" evidence="1">
    <location>
        <begin position="13"/>
        <end position="33"/>
    </location>
</feature>
<protein>
    <submittedName>
        <fullName evidence="2">TIGR03987 family protein</fullName>
    </submittedName>
</protein>
<keyword evidence="1" id="KW-0812">Transmembrane</keyword>
<keyword evidence="1" id="KW-0472">Membrane</keyword>
<evidence type="ECO:0000313" key="2">
    <source>
        <dbReference type="EMBL" id="SEA71041.1"/>
    </source>
</evidence>
<feature type="transmembrane region" description="Helical" evidence="1">
    <location>
        <begin position="119"/>
        <end position="137"/>
    </location>
</feature>
<evidence type="ECO:0000313" key="3">
    <source>
        <dbReference type="Proteomes" id="UP000199394"/>
    </source>
</evidence>
<dbReference type="EMBL" id="FNRK01000023">
    <property type="protein sequence ID" value="SEA71041.1"/>
    <property type="molecule type" value="Genomic_DNA"/>
</dbReference>
<proteinExistence type="predicted"/>
<feature type="transmembrane region" description="Helical" evidence="1">
    <location>
        <begin position="45"/>
        <end position="66"/>
    </location>
</feature>
<keyword evidence="1" id="KW-1133">Transmembrane helix</keyword>
<feature type="transmembrane region" description="Helical" evidence="1">
    <location>
        <begin position="78"/>
        <end position="98"/>
    </location>
</feature>
<accession>A0A1H4DE77</accession>
<gene>
    <name evidence="2" type="ORF">SAMN04515656_12317</name>
</gene>
<sequence>MKGLVKVDMDSKLIFAIIAITLALVFYTIGVFGERREKRLLKWHVVIFWMGLVCDTTGTTLMSVISRTGGGGMSSTELAIHGVTGALAIALMLFHAIWATWTLRKGNAHQQEAFHKFSLFVWLIWLIPYFIGMFMGMGI</sequence>
<dbReference type="AlphaFoldDB" id="A0A1H4DE77"/>
<dbReference type="InterPro" id="IPR023813">
    <property type="entry name" value="HsmA-like"/>
</dbReference>
<reference evidence="2 3" key="1">
    <citation type="submission" date="2016-10" db="EMBL/GenBank/DDBJ databases">
        <authorList>
            <person name="de Groot N.N."/>
        </authorList>
    </citation>
    <scope>NUCLEOTIDE SEQUENCE [LARGE SCALE GENOMIC DNA]</scope>
    <source>
        <strain evidence="2 3">SR12</strain>
    </source>
</reference>
<dbReference type="NCBIfam" id="TIGR03987">
    <property type="entry name" value="HsmA family protein"/>
    <property type="match status" value="1"/>
</dbReference>